<dbReference type="Proteomes" id="UP001055811">
    <property type="component" value="Linkage Group LG04"/>
</dbReference>
<protein>
    <submittedName>
        <fullName evidence="1">Uncharacterized protein</fullName>
    </submittedName>
</protein>
<organism evidence="1 2">
    <name type="scientific">Cichorium intybus</name>
    <name type="common">Chicory</name>
    <dbReference type="NCBI Taxonomy" id="13427"/>
    <lineage>
        <taxon>Eukaryota</taxon>
        <taxon>Viridiplantae</taxon>
        <taxon>Streptophyta</taxon>
        <taxon>Embryophyta</taxon>
        <taxon>Tracheophyta</taxon>
        <taxon>Spermatophyta</taxon>
        <taxon>Magnoliopsida</taxon>
        <taxon>eudicotyledons</taxon>
        <taxon>Gunneridae</taxon>
        <taxon>Pentapetalae</taxon>
        <taxon>asterids</taxon>
        <taxon>campanulids</taxon>
        <taxon>Asterales</taxon>
        <taxon>Asteraceae</taxon>
        <taxon>Cichorioideae</taxon>
        <taxon>Cichorieae</taxon>
        <taxon>Cichoriinae</taxon>
        <taxon>Cichorium</taxon>
    </lineage>
</organism>
<evidence type="ECO:0000313" key="2">
    <source>
        <dbReference type="Proteomes" id="UP001055811"/>
    </source>
</evidence>
<sequence>MVAMVLSVKRLLMAVGESDPGRSQAPELRFNRMYFELFFGVLTSISSNYWTDVFRRLLARFSTGIVGNRALVLATELVNPTKRGRFGWKALGIGTHSMQYVFYWRTGLPYTDMKVESSATAEWYKNKEDLENHRMSPITVEHDSRK</sequence>
<keyword evidence="2" id="KW-1185">Reference proteome</keyword>
<dbReference type="EMBL" id="CM042012">
    <property type="protein sequence ID" value="KAI3749239.1"/>
    <property type="molecule type" value="Genomic_DNA"/>
</dbReference>
<comment type="caution">
    <text evidence="1">The sequence shown here is derived from an EMBL/GenBank/DDBJ whole genome shotgun (WGS) entry which is preliminary data.</text>
</comment>
<gene>
    <name evidence="1" type="ORF">L2E82_19846</name>
</gene>
<reference evidence="2" key="1">
    <citation type="journal article" date="2022" name="Mol. Ecol. Resour.">
        <title>The genomes of chicory, endive, great burdock and yacon provide insights into Asteraceae palaeo-polyploidization history and plant inulin production.</title>
        <authorList>
            <person name="Fan W."/>
            <person name="Wang S."/>
            <person name="Wang H."/>
            <person name="Wang A."/>
            <person name="Jiang F."/>
            <person name="Liu H."/>
            <person name="Zhao H."/>
            <person name="Xu D."/>
            <person name="Zhang Y."/>
        </authorList>
    </citation>
    <scope>NUCLEOTIDE SEQUENCE [LARGE SCALE GENOMIC DNA]</scope>
    <source>
        <strain evidence="2">cv. Punajuju</strain>
    </source>
</reference>
<name>A0ACB9DRF3_CICIN</name>
<evidence type="ECO:0000313" key="1">
    <source>
        <dbReference type="EMBL" id="KAI3749239.1"/>
    </source>
</evidence>
<accession>A0ACB9DRF3</accession>
<proteinExistence type="predicted"/>
<reference evidence="1 2" key="2">
    <citation type="journal article" date="2022" name="Mol. Ecol. Resour.">
        <title>The genomes of chicory, endive, great burdock and yacon provide insights into Asteraceae paleo-polyploidization history and plant inulin production.</title>
        <authorList>
            <person name="Fan W."/>
            <person name="Wang S."/>
            <person name="Wang H."/>
            <person name="Wang A."/>
            <person name="Jiang F."/>
            <person name="Liu H."/>
            <person name="Zhao H."/>
            <person name="Xu D."/>
            <person name="Zhang Y."/>
        </authorList>
    </citation>
    <scope>NUCLEOTIDE SEQUENCE [LARGE SCALE GENOMIC DNA]</scope>
    <source>
        <strain evidence="2">cv. Punajuju</strain>
        <tissue evidence="1">Leaves</tissue>
    </source>
</reference>